<dbReference type="AlphaFoldDB" id="A0A6A5VKI0"/>
<sequence length="296" mass="31196">MYFKKFSFICAVAAFANVVQGEALVKRERSPTLAKRQSACDPGWTLCGSIGLTDYCAEPGYKCCSILESAPEEATCCDSGYADLGYYCCSGFGSCQIGETCIGCNADSGSPGTTAETPTLATSTTPLTTPPPELTTTFTQVTYYYWTYTITYYYWQYYWIYVPTLSESRSTSSEVTTTYITSVYAANSGDALSSVEAITATLSYPTPDSATELPPLETSSAKEESSTSRSSISIKSRTTTISSSTSSPATASASSRVTAFSPGPGNGSARVSALVGSLGAWLLSFGVVVGALGVFL</sequence>
<dbReference type="OrthoDB" id="3798000at2759"/>
<gene>
    <name evidence="4" type="ORF">BU23DRAFT_551116</name>
</gene>
<evidence type="ECO:0000256" key="3">
    <source>
        <dbReference type="SAM" id="SignalP"/>
    </source>
</evidence>
<feature type="region of interest" description="Disordered" evidence="1">
    <location>
        <begin position="206"/>
        <end position="264"/>
    </location>
</feature>
<feature type="compositionally biased region" description="Low complexity" evidence="1">
    <location>
        <begin position="227"/>
        <end position="256"/>
    </location>
</feature>
<dbReference type="EMBL" id="ML976664">
    <property type="protein sequence ID" value="KAF1977198.1"/>
    <property type="molecule type" value="Genomic_DNA"/>
</dbReference>
<feature type="signal peptide" evidence="3">
    <location>
        <begin position="1"/>
        <end position="21"/>
    </location>
</feature>
<keyword evidence="2" id="KW-0472">Membrane</keyword>
<keyword evidence="3" id="KW-0732">Signal</keyword>
<feature type="transmembrane region" description="Helical" evidence="2">
    <location>
        <begin position="271"/>
        <end position="295"/>
    </location>
</feature>
<keyword evidence="2" id="KW-1133">Transmembrane helix</keyword>
<reference evidence="4" key="1">
    <citation type="journal article" date="2020" name="Stud. Mycol.">
        <title>101 Dothideomycetes genomes: a test case for predicting lifestyles and emergence of pathogens.</title>
        <authorList>
            <person name="Haridas S."/>
            <person name="Albert R."/>
            <person name="Binder M."/>
            <person name="Bloem J."/>
            <person name="Labutti K."/>
            <person name="Salamov A."/>
            <person name="Andreopoulos B."/>
            <person name="Baker S."/>
            <person name="Barry K."/>
            <person name="Bills G."/>
            <person name="Bluhm B."/>
            <person name="Cannon C."/>
            <person name="Castanera R."/>
            <person name="Culley D."/>
            <person name="Daum C."/>
            <person name="Ezra D."/>
            <person name="Gonzalez J."/>
            <person name="Henrissat B."/>
            <person name="Kuo A."/>
            <person name="Liang C."/>
            <person name="Lipzen A."/>
            <person name="Lutzoni F."/>
            <person name="Magnuson J."/>
            <person name="Mondo S."/>
            <person name="Nolan M."/>
            <person name="Ohm R."/>
            <person name="Pangilinan J."/>
            <person name="Park H.-J."/>
            <person name="Ramirez L."/>
            <person name="Alfaro M."/>
            <person name="Sun H."/>
            <person name="Tritt A."/>
            <person name="Yoshinaga Y."/>
            <person name="Zwiers L.-H."/>
            <person name="Turgeon B."/>
            <person name="Goodwin S."/>
            <person name="Spatafora J."/>
            <person name="Crous P."/>
            <person name="Grigoriev I."/>
        </authorList>
    </citation>
    <scope>NUCLEOTIDE SEQUENCE</scope>
    <source>
        <strain evidence="4">CBS 107.79</strain>
    </source>
</reference>
<organism evidence="4 5">
    <name type="scientific">Bimuria novae-zelandiae CBS 107.79</name>
    <dbReference type="NCBI Taxonomy" id="1447943"/>
    <lineage>
        <taxon>Eukaryota</taxon>
        <taxon>Fungi</taxon>
        <taxon>Dikarya</taxon>
        <taxon>Ascomycota</taxon>
        <taxon>Pezizomycotina</taxon>
        <taxon>Dothideomycetes</taxon>
        <taxon>Pleosporomycetidae</taxon>
        <taxon>Pleosporales</taxon>
        <taxon>Massarineae</taxon>
        <taxon>Didymosphaeriaceae</taxon>
        <taxon>Bimuria</taxon>
    </lineage>
</organism>
<accession>A0A6A5VKI0</accession>
<proteinExistence type="predicted"/>
<evidence type="ECO:0000313" key="5">
    <source>
        <dbReference type="Proteomes" id="UP000800036"/>
    </source>
</evidence>
<evidence type="ECO:0000256" key="2">
    <source>
        <dbReference type="SAM" id="Phobius"/>
    </source>
</evidence>
<keyword evidence="2" id="KW-0812">Transmembrane</keyword>
<protein>
    <submittedName>
        <fullName evidence="4">Uncharacterized protein</fullName>
    </submittedName>
</protein>
<evidence type="ECO:0000256" key="1">
    <source>
        <dbReference type="SAM" id="MobiDB-lite"/>
    </source>
</evidence>
<keyword evidence="5" id="KW-1185">Reference proteome</keyword>
<dbReference type="Proteomes" id="UP000800036">
    <property type="component" value="Unassembled WGS sequence"/>
</dbReference>
<name>A0A6A5VKI0_9PLEO</name>
<feature type="chain" id="PRO_5025560287" evidence="3">
    <location>
        <begin position="22"/>
        <end position="296"/>
    </location>
</feature>
<evidence type="ECO:0000313" key="4">
    <source>
        <dbReference type="EMBL" id="KAF1977198.1"/>
    </source>
</evidence>